<dbReference type="InterPro" id="IPR014001">
    <property type="entry name" value="Helicase_ATP-bd"/>
</dbReference>
<dbReference type="PANTHER" id="PTHR47396:SF1">
    <property type="entry name" value="ATP-DEPENDENT HELICASE IRC3-RELATED"/>
    <property type="match status" value="1"/>
</dbReference>
<dbReference type="GO" id="GO:0005524">
    <property type="term" value="F:ATP binding"/>
    <property type="evidence" value="ECO:0007669"/>
    <property type="project" value="InterPro"/>
</dbReference>
<dbReference type="KEGG" id="pxi:J5O05_16555"/>
<dbReference type="FunFam" id="3.40.50.300:FF:000794">
    <property type="entry name" value="ATP-dependent RNA helicase"/>
    <property type="match status" value="1"/>
</dbReference>
<dbReference type="PROSITE" id="PS51194">
    <property type="entry name" value="HELICASE_CTER"/>
    <property type="match status" value="1"/>
</dbReference>
<feature type="domain" description="Helicase ATP-binding" evidence="1">
    <location>
        <begin position="18"/>
        <end position="153"/>
    </location>
</feature>
<evidence type="ECO:0000259" key="2">
    <source>
        <dbReference type="PROSITE" id="PS51194"/>
    </source>
</evidence>
<dbReference type="GO" id="GO:0003677">
    <property type="term" value="F:DNA binding"/>
    <property type="evidence" value="ECO:0007669"/>
    <property type="project" value="InterPro"/>
</dbReference>
<dbReference type="Pfam" id="PF04851">
    <property type="entry name" value="ResIII"/>
    <property type="match status" value="1"/>
</dbReference>
<dbReference type="SUPFAM" id="SSF57829">
    <property type="entry name" value="Zn-binding ribosomal proteins"/>
    <property type="match status" value="1"/>
</dbReference>
<dbReference type="EMBL" id="CP072133">
    <property type="protein sequence ID" value="QTH71367.1"/>
    <property type="molecule type" value="Genomic_DNA"/>
</dbReference>
<dbReference type="InterPro" id="IPR001650">
    <property type="entry name" value="Helicase_C-like"/>
</dbReference>
<keyword evidence="3" id="KW-0378">Hydrolase</keyword>
<dbReference type="InterPro" id="IPR027417">
    <property type="entry name" value="P-loop_NTPase"/>
</dbReference>
<dbReference type="GO" id="GO:0016787">
    <property type="term" value="F:hydrolase activity"/>
    <property type="evidence" value="ECO:0007669"/>
    <property type="project" value="InterPro"/>
</dbReference>
<dbReference type="GO" id="GO:0005829">
    <property type="term" value="C:cytosol"/>
    <property type="evidence" value="ECO:0007669"/>
    <property type="project" value="TreeGrafter"/>
</dbReference>
<protein>
    <submittedName>
        <fullName evidence="3">DEAD/DEAH box helicase</fullName>
    </submittedName>
</protein>
<dbReference type="SMART" id="SM00490">
    <property type="entry name" value="HELICc"/>
    <property type="match status" value="1"/>
</dbReference>
<dbReference type="SUPFAM" id="SSF52540">
    <property type="entry name" value="P-loop containing nucleoside triphosphate hydrolases"/>
    <property type="match status" value="1"/>
</dbReference>
<reference evidence="3" key="1">
    <citation type="submission" date="2021-03" db="EMBL/GenBank/DDBJ databases">
        <title>Complete Genome of Pseudoalteromonas xiamenensis STKMTI.2, a new potential marine bacterium producing anti-Vibrio compounds.</title>
        <authorList>
            <person name="Handayani D.P."/>
            <person name="Isnansetyo A."/>
            <person name="Istiqomah I."/>
            <person name="Jumina J."/>
        </authorList>
    </citation>
    <scope>NUCLEOTIDE SEQUENCE</scope>
    <source>
        <strain evidence="3">STKMTI.2</strain>
    </source>
</reference>
<dbReference type="Pfam" id="PF00271">
    <property type="entry name" value="Helicase_C"/>
    <property type="match status" value="1"/>
</dbReference>
<evidence type="ECO:0000313" key="3">
    <source>
        <dbReference type="EMBL" id="QTH71367.1"/>
    </source>
</evidence>
<accession>A0A975HKX4</accession>
<dbReference type="AlphaFoldDB" id="A0A975HKX4"/>
<dbReference type="SMART" id="SM00487">
    <property type="entry name" value="DEXDc"/>
    <property type="match status" value="1"/>
</dbReference>
<dbReference type="PROSITE" id="PS51192">
    <property type="entry name" value="HELICASE_ATP_BIND_1"/>
    <property type="match status" value="1"/>
</dbReference>
<dbReference type="GO" id="GO:0004386">
    <property type="term" value="F:helicase activity"/>
    <property type="evidence" value="ECO:0007669"/>
    <property type="project" value="UniProtKB-KW"/>
</dbReference>
<dbReference type="PANTHER" id="PTHR47396">
    <property type="entry name" value="TYPE I RESTRICTION ENZYME ECOKI R PROTEIN"/>
    <property type="match status" value="1"/>
</dbReference>
<keyword evidence="3" id="KW-0067">ATP-binding</keyword>
<sequence length="580" mass="65362">MQYSLRPYQQEAVERTLQHFRKTSNPAVIVLPTGAGKSLVIAELARLAKHKILVLAHVKELVEQNADKYESFGLKASIFSAGLGKKSLSEQVTFASIQSLARNLAQLNEYYSLIIVDECHRISENDTSQYWQVIKQLQKNNANLKILGLTATPYRLGTGWIYHEHYHGFVRGEKNAVFNKCIFELPLNYMIKSGYLCPPETINPAIEHYDFSSIQPSPQGSYSDVELNRLLNQQTRATFSIVQDIVQLSETRRGVMIFAATVEHAKEITGYLPSEKTALITGETAKTERASFIDAFKAQKIKYLVNVSVLTTGFDAPHVDVIAILRPTESISLYQQIAGRGLRLFPDKQDCLLIDYAGNRFNLFYPEVGSPKPAPDTEPVQVLCPGCGFANTFWGRVGADGKVTEHFGRRCQGLLEDDETSQQCDFRFRFKTCNGCGAENDIAAKRCHQCSLVLVDPDDKLREALNLKNAMVLRCQGISIEKESCQRFKVIYHDEEGAELTERYDFTKPASKLAFQFDYLKRLNTKTPNNALASVADVIAAERLLTAPDFVIAHKHKRFGWQVTDKLFDYQGRFRTANSL</sequence>
<keyword evidence="3" id="KW-0347">Helicase</keyword>
<dbReference type="InterPro" id="IPR011332">
    <property type="entry name" value="Ribosomal_zn-bd"/>
</dbReference>
<dbReference type="InterPro" id="IPR006935">
    <property type="entry name" value="Helicase/UvrB_N"/>
</dbReference>
<name>A0A975HKX4_9GAMM</name>
<dbReference type="GO" id="GO:0006412">
    <property type="term" value="P:translation"/>
    <property type="evidence" value="ECO:0007669"/>
    <property type="project" value="InterPro"/>
</dbReference>
<proteinExistence type="predicted"/>
<dbReference type="Proteomes" id="UP000664904">
    <property type="component" value="Chromosome"/>
</dbReference>
<keyword evidence="3" id="KW-0547">Nucleotide-binding</keyword>
<dbReference type="CDD" id="cd17926">
    <property type="entry name" value="DEXHc_RE"/>
    <property type="match status" value="1"/>
</dbReference>
<dbReference type="InterPro" id="IPR050742">
    <property type="entry name" value="Helicase_Restrict-Modif_Enz"/>
</dbReference>
<keyword evidence="4" id="KW-1185">Reference proteome</keyword>
<evidence type="ECO:0000259" key="1">
    <source>
        <dbReference type="PROSITE" id="PS51192"/>
    </source>
</evidence>
<dbReference type="Gene3D" id="3.40.50.300">
    <property type="entry name" value="P-loop containing nucleotide triphosphate hydrolases"/>
    <property type="match status" value="2"/>
</dbReference>
<gene>
    <name evidence="3" type="ORF">J5O05_16555</name>
</gene>
<organism evidence="3 4">
    <name type="scientific">Pseudoalteromonas xiamenensis</name>
    <dbReference type="NCBI Taxonomy" id="882626"/>
    <lineage>
        <taxon>Bacteria</taxon>
        <taxon>Pseudomonadati</taxon>
        <taxon>Pseudomonadota</taxon>
        <taxon>Gammaproteobacteria</taxon>
        <taxon>Alteromonadales</taxon>
        <taxon>Pseudoalteromonadaceae</taxon>
        <taxon>Pseudoalteromonas</taxon>
    </lineage>
</organism>
<feature type="domain" description="Helicase C-terminal" evidence="2">
    <location>
        <begin position="240"/>
        <end position="386"/>
    </location>
</feature>
<dbReference type="RefSeq" id="WP_208843008.1">
    <property type="nucleotide sequence ID" value="NZ_CP072133.1"/>
</dbReference>
<evidence type="ECO:0000313" key="4">
    <source>
        <dbReference type="Proteomes" id="UP000664904"/>
    </source>
</evidence>